<dbReference type="EMBL" id="CAKXAJ010023424">
    <property type="protein sequence ID" value="CAH2227702.1"/>
    <property type="molecule type" value="Genomic_DNA"/>
</dbReference>
<evidence type="ECO:0000313" key="1">
    <source>
        <dbReference type="EMBL" id="CAH2227702.1"/>
    </source>
</evidence>
<protein>
    <submittedName>
        <fullName evidence="1">Jg4979 protein</fullName>
    </submittedName>
</protein>
<keyword evidence="2" id="KW-1185">Reference proteome</keyword>
<reference evidence="1" key="1">
    <citation type="submission" date="2022-03" db="EMBL/GenBank/DDBJ databases">
        <authorList>
            <person name="Lindestad O."/>
        </authorList>
    </citation>
    <scope>NUCLEOTIDE SEQUENCE</scope>
</reference>
<dbReference type="Proteomes" id="UP000838756">
    <property type="component" value="Unassembled WGS sequence"/>
</dbReference>
<evidence type="ECO:0000313" key="2">
    <source>
        <dbReference type="Proteomes" id="UP000838756"/>
    </source>
</evidence>
<organism evidence="1 2">
    <name type="scientific">Pararge aegeria aegeria</name>
    <dbReference type="NCBI Taxonomy" id="348720"/>
    <lineage>
        <taxon>Eukaryota</taxon>
        <taxon>Metazoa</taxon>
        <taxon>Ecdysozoa</taxon>
        <taxon>Arthropoda</taxon>
        <taxon>Hexapoda</taxon>
        <taxon>Insecta</taxon>
        <taxon>Pterygota</taxon>
        <taxon>Neoptera</taxon>
        <taxon>Endopterygota</taxon>
        <taxon>Lepidoptera</taxon>
        <taxon>Glossata</taxon>
        <taxon>Ditrysia</taxon>
        <taxon>Papilionoidea</taxon>
        <taxon>Nymphalidae</taxon>
        <taxon>Satyrinae</taxon>
        <taxon>Satyrini</taxon>
        <taxon>Parargina</taxon>
        <taxon>Pararge</taxon>
    </lineage>
</organism>
<comment type="caution">
    <text evidence="1">The sequence shown here is derived from an EMBL/GenBank/DDBJ whole genome shotgun (WGS) entry which is preliminary data.</text>
</comment>
<dbReference type="AlphaFoldDB" id="A0A8S4R1B6"/>
<accession>A0A8S4R1B6</accession>
<proteinExistence type="predicted"/>
<sequence length="93" mass="10553">MHYEELGATYLGIFFFVVSEKVHYLLERIMESMVFYPRHPCHQYVGLLPLEGGDDLVPARLVHVSVQQLSIVLLNPQTAALMNLVITNPLCRG</sequence>
<dbReference type="OrthoDB" id="10611167at2759"/>
<gene>
    <name evidence="1" type="primary">jg4979</name>
    <name evidence="1" type="ORF">PAEG_LOCUS8057</name>
</gene>
<name>A0A8S4R1B6_9NEOP</name>